<evidence type="ECO:0000256" key="1">
    <source>
        <dbReference type="SAM" id="MobiDB-lite"/>
    </source>
</evidence>
<reference evidence="2 3" key="1">
    <citation type="submission" date="2018-12" db="EMBL/GenBank/DDBJ databases">
        <title>Venturia inaequalis Genome Resource.</title>
        <authorList>
            <person name="Lichtner F.J."/>
        </authorList>
    </citation>
    <scope>NUCLEOTIDE SEQUENCE [LARGE SCALE GENOMIC DNA]</scope>
    <source>
        <strain evidence="2 3">120213</strain>
    </source>
</reference>
<feature type="region of interest" description="Disordered" evidence="1">
    <location>
        <begin position="1"/>
        <end position="21"/>
    </location>
</feature>
<name>A0A8H3YV08_VENIN</name>
<gene>
    <name evidence="2" type="ORF">EG328_003557</name>
</gene>
<dbReference type="EMBL" id="WNWS01000207">
    <property type="protein sequence ID" value="KAE9974890.1"/>
    <property type="molecule type" value="Genomic_DNA"/>
</dbReference>
<dbReference type="AlphaFoldDB" id="A0A8H3YV08"/>
<sequence length="396" mass="45737">MSRSDESNHGTTHTSPARICPSESSDVKMIDYIIHPRYQESKRDGHRIIEQPIHFKSLEEHLKDSDGERSSYNAIALTDLPAEVIENILSYLIAPLSCYTVDSRPRDKKELKVLNGLSKLRVVLERHPFYRLAATCHELRIAVETFANHLLHQYKKLLCFEIVEQEIDVEEWRKGVQKKSRHLKRLGLARDQKDGRIQVSPPYRLLWVRWTYCRCLFCGRVTKRHAIFNHSIWACAKCDKREWPKIKRKELLSDKSKCLLPIHLDSPHLAFPNHHPQLKQPLAAYDRQHGLFHLKLETDILASFVREHDPDGAISWAAQRRKNSTVVLKQFNGKTVELNASWQGASDPWSVLQVKGVLPKARLSGAVLEEELVPEWQTSLISRAIEMARALPSRDV</sequence>
<accession>A0A8H3YV08</accession>
<comment type="caution">
    <text evidence="2">The sequence shown here is derived from an EMBL/GenBank/DDBJ whole genome shotgun (WGS) entry which is preliminary data.</text>
</comment>
<dbReference type="Proteomes" id="UP000447873">
    <property type="component" value="Unassembled WGS sequence"/>
</dbReference>
<protein>
    <submittedName>
        <fullName evidence="2">Uncharacterized protein</fullName>
    </submittedName>
</protein>
<organism evidence="2 3">
    <name type="scientific">Venturia inaequalis</name>
    <name type="common">Apple scab fungus</name>
    <dbReference type="NCBI Taxonomy" id="5025"/>
    <lineage>
        <taxon>Eukaryota</taxon>
        <taxon>Fungi</taxon>
        <taxon>Dikarya</taxon>
        <taxon>Ascomycota</taxon>
        <taxon>Pezizomycotina</taxon>
        <taxon>Dothideomycetes</taxon>
        <taxon>Pleosporomycetidae</taxon>
        <taxon>Venturiales</taxon>
        <taxon>Venturiaceae</taxon>
        <taxon>Venturia</taxon>
    </lineage>
</organism>
<evidence type="ECO:0000313" key="2">
    <source>
        <dbReference type="EMBL" id="KAE9974890.1"/>
    </source>
</evidence>
<proteinExistence type="predicted"/>
<evidence type="ECO:0000313" key="3">
    <source>
        <dbReference type="Proteomes" id="UP000447873"/>
    </source>
</evidence>